<dbReference type="InterPro" id="IPR007867">
    <property type="entry name" value="GMC_OxRtase_C"/>
</dbReference>
<evidence type="ECO:0000313" key="8">
    <source>
        <dbReference type="Proteomes" id="UP000598996"/>
    </source>
</evidence>
<keyword evidence="8" id="KW-1185">Reference proteome</keyword>
<dbReference type="Pfam" id="PF00890">
    <property type="entry name" value="FAD_binding_2"/>
    <property type="match status" value="1"/>
</dbReference>
<gene>
    <name evidence="7" type="ORF">JKJ07_03195</name>
</gene>
<feature type="domain" description="Glucose-methanol-choline oxidoreductase N-terminal" evidence="6">
    <location>
        <begin position="233"/>
        <end position="247"/>
    </location>
</feature>
<keyword evidence="4" id="KW-0274">FAD</keyword>
<evidence type="ECO:0000259" key="6">
    <source>
        <dbReference type="PROSITE" id="PS00624"/>
    </source>
</evidence>
<evidence type="ECO:0000256" key="3">
    <source>
        <dbReference type="ARBA" id="ARBA00022630"/>
    </source>
</evidence>
<dbReference type="Pfam" id="PF05199">
    <property type="entry name" value="GMC_oxred_C"/>
    <property type="match status" value="1"/>
</dbReference>
<dbReference type="SUPFAM" id="SSF51905">
    <property type="entry name" value="FAD/NAD(P)-binding domain"/>
    <property type="match status" value="1"/>
</dbReference>
<dbReference type="Pfam" id="PF00732">
    <property type="entry name" value="GMC_oxred_N"/>
    <property type="match status" value="1"/>
</dbReference>
<dbReference type="PIRSF" id="PIRSF000137">
    <property type="entry name" value="Alcohol_oxidase"/>
    <property type="match status" value="1"/>
</dbReference>
<comment type="caution">
    <text evidence="7">The sequence shown here is derived from an EMBL/GenBank/DDBJ whole genome shotgun (WGS) entry which is preliminary data.</text>
</comment>
<keyword evidence="3" id="KW-0285">Flavoprotein</keyword>
<organism evidence="7 8">
    <name type="scientific">Paractinoplanes lichenicola</name>
    <dbReference type="NCBI Taxonomy" id="2802976"/>
    <lineage>
        <taxon>Bacteria</taxon>
        <taxon>Bacillati</taxon>
        <taxon>Actinomycetota</taxon>
        <taxon>Actinomycetes</taxon>
        <taxon>Micromonosporales</taxon>
        <taxon>Micromonosporaceae</taxon>
        <taxon>Paractinoplanes</taxon>
    </lineage>
</organism>
<sequence length="478" mass="50877">MRKTVVVIGSGAAGLFCADGLAARGDTDVILLEAGPDPGTPPPAWMRTDLATPGEFEWGYVDADSGRPLLRGRVTGGCTSTNSAAALRGQPWCFDDWGVEGWRWDDVAPFFRALETDVQYGDRPWHGDSGPIPITRLSFGPVDTAFAQWAADRGHAWVDDQNEPGVLGVGHWPTNTVDGNVRYGVHEALMPRMRPHLRADTTAERLLFDGDRCVGVLTGAGTIRADHVVLCAGAVESPALLLRSGIGPAADLAAAGIPLVHDAPEVGANLQDHPWTVLQVRAADPAAPGRRPVNGVLLRYEILADDRVEVHLYPHQAQPYLPGEDPAEVFLGLGLMRAISRGSVRLAADGSTEVHLNHLGDPQDAKAFDLLLDDAQAALDALGDVLVEPEDAWWRDRSRLSDHLESYGHLVGTCRMGTDAAAVVDPALAVRGVTGVSIADASIMPASPRANTMLASMMIGLRGAALVPLQPEDRHATS</sequence>
<evidence type="ECO:0000256" key="2">
    <source>
        <dbReference type="ARBA" id="ARBA00010790"/>
    </source>
</evidence>
<comment type="cofactor">
    <cofactor evidence="1">
        <name>FAD</name>
        <dbReference type="ChEBI" id="CHEBI:57692"/>
    </cofactor>
</comment>
<dbReference type="Proteomes" id="UP000598996">
    <property type="component" value="Unassembled WGS sequence"/>
</dbReference>
<dbReference type="PROSITE" id="PS00624">
    <property type="entry name" value="GMC_OXRED_2"/>
    <property type="match status" value="1"/>
</dbReference>
<name>A0ABS1VF37_9ACTN</name>
<dbReference type="InterPro" id="IPR000172">
    <property type="entry name" value="GMC_OxRdtase_N"/>
</dbReference>
<dbReference type="PANTHER" id="PTHR11552:SF147">
    <property type="entry name" value="CHOLINE DEHYDROGENASE, MITOCHONDRIAL"/>
    <property type="match status" value="1"/>
</dbReference>
<keyword evidence="5" id="KW-0560">Oxidoreductase</keyword>
<dbReference type="InterPro" id="IPR036188">
    <property type="entry name" value="FAD/NAD-bd_sf"/>
</dbReference>
<proteinExistence type="inferred from homology"/>
<dbReference type="Gene3D" id="3.50.50.60">
    <property type="entry name" value="FAD/NAD(P)-binding domain"/>
    <property type="match status" value="1"/>
</dbReference>
<dbReference type="InterPro" id="IPR003953">
    <property type="entry name" value="FAD-dep_OxRdtase_2_FAD-bd"/>
</dbReference>
<dbReference type="InterPro" id="IPR012132">
    <property type="entry name" value="GMC_OxRdtase"/>
</dbReference>
<protein>
    <submittedName>
        <fullName evidence="7">GMC family oxidoreductase N-terminal domain-containing protein</fullName>
    </submittedName>
</protein>
<evidence type="ECO:0000313" key="7">
    <source>
        <dbReference type="EMBL" id="MBL7253309.1"/>
    </source>
</evidence>
<evidence type="ECO:0000256" key="4">
    <source>
        <dbReference type="ARBA" id="ARBA00022827"/>
    </source>
</evidence>
<evidence type="ECO:0000256" key="5">
    <source>
        <dbReference type="ARBA" id="ARBA00023002"/>
    </source>
</evidence>
<evidence type="ECO:0000256" key="1">
    <source>
        <dbReference type="ARBA" id="ARBA00001974"/>
    </source>
</evidence>
<dbReference type="EMBL" id="JAENHO010000001">
    <property type="protein sequence ID" value="MBL7253309.1"/>
    <property type="molecule type" value="Genomic_DNA"/>
</dbReference>
<dbReference type="Gene3D" id="3.30.410.40">
    <property type="match status" value="1"/>
</dbReference>
<dbReference type="RefSeq" id="WP_202989667.1">
    <property type="nucleotide sequence ID" value="NZ_JAENHO010000001.1"/>
</dbReference>
<comment type="similarity">
    <text evidence="2">Belongs to the GMC oxidoreductase family.</text>
</comment>
<dbReference type="PANTHER" id="PTHR11552">
    <property type="entry name" value="GLUCOSE-METHANOL-CHOLINE GMC OXIDOREDUCTASE"/>
    <property type="match status" value="1"/>
</dbReference>
<reference evidence="7 8" key="1">
    <citation type="submission" date="2021-01" db="EMBL/GenBank/DDBJ databases">
        <title>Actinoplanes sp. nov. LDG1-01 isolated from lichen.</title>
        <authorList>
            <person name="Saeng-In P."/>
            <person name="Phongsopitanun W."/>
            <person name="Kanchanasin P."/>
            <person name="Yuki M."/>
            <person name="Kudo T."/>
            <person name="Ohkuma M."/>
            <person name="Tanasupawat S."/>
        </authorList>
    </citation>
    <scope>NUCLEOTIDE SEQUENCE [LARGE SCALE GENOMIC DNA]</scope>
    <source>
        <strain evidence="7 8">LDG1-01</strain>
    </source>
</reference>
<accession>A0ABS1VF37</accession>